<organism evidence="1 2">
    <name type="scientific">Austropuccinia psidii MF-1</name>
    <dbReference type="NCBI Taxonomy" id="1389203"/>
    <lineage>
        <taxon>Eukaryota</taxon>
        <taxon>Fungi</taxon>
        <taxon>Dikarya</taxon>
        <taxon>Basidiomycota</taxon>
        <taxon>Pucciniomycotina</taxon>
        <taxon>Pucciniomycetes</taxon>
        <taxon>Pucciniales</taxon>
        <taxon>Sphaerophragmiaceae</taxon>
        <taxon>Austropuccinia</taxon>
    </lineage>
</organism>
<protein>
    <submittedName>
        <fullName evidence="1">Uncharacterized protein</fullName>
    </submittedName>
</protein>
<dbReference type="EMBL" id="AVOT02024818">
    <property type="protein sequence ID" value="MBW0515740.1"/>
    <property type="molecule type" value="Genomic_DNA"/>
</dbReference>
<gene>
    <name evidence="1" type="ORF">O181_055455</name>
</gene>
<accession>A0A9Q3HV91</accession>
<proteinExistence type="predicted"/>
<reference evidence="1" key="1">
    <citation type="submission" date="2021-03" db="EMBL/GenBank/DDBJ databases">
        <title>Draft genome sequence of rust myrtle Austropuccinia psidii MF-1, a brazilian biotype.</title>
        <authorList>
            <person name="Quecine M.C."/>
            <person name="Pachon D.M.R."/>
            <person name="Bonatelli M.L."/>
            <person name="Correr F.H."/>
            <person name="Franceschini L.M."/>
            <person name="Leite T.F."/>
            <person name="Margarido G.R.A."/>
            <person name="Almeida C.A."/>
            <person name="Ferrarezi J.A."/>
            <person name="Labate C.A."/>
        </authorList>
    </citation>
    <scope>NUCLEOTIDE SEQUENCE</scope>
    <source>
        <strain evidence="1">MF-1</strain>
    </source>
</reference>
<comment type="caution">
    <text evidence="1">The sequence shown here is derived from an EMBL/GenBank/DDBJ whole genome shotgun (WGS) entry which is preliminary data.</text>
</comment>
<keyword evidence="2" id="KW-1185">Reference proteome</keyword>
<name>A0A9Q3HV91_9BASI</name>
<dbReference type="Proteomes" id="UP000765509">
    <property type="component" value="Unassembled WGS sequence"/>
</dbReference>
<evidence type="ECO:0000313" key="2">
    <source>
        <dbReference type="Proteomes" id="UP000765509"/>
    </source>
</evidence>
<evidence type="ECO:0000313" key="1">
    <source>
        <dbReference type="EMBL" id="MBW0515740.1"/>
    </source>
</evidence>
<sequence>MHKQISVVPSNNDAYKEEFVTEQLFEAHINPSLLPRMKHELINVLYTYRNAFSSDNESLGAIKGHEVDNSLNIERPHPSVLRRPGYPSSPRAREELEIHIQELIQLGVLRKVGNNEEVEVTNPFTIS</sequence>
<dbReference type="AlphaFoldDB" id="A0A9Q3HV91"/>